<dbReference type="PANTHER" id="PTHR35395">
    <property type="entry name" value="DUF6536 DOMAIN-CONTAINING PROTEIN"/>
    <property type="match status" value="1"/>
</dbReference>
<comment type="caution">
    <text evidence="3">The sequence shown here is derived from an EMBL/GenBank/DDBJ whole genome shotgun (WGS) entry which is preliminary data.</text>
</comment>
<dbReference type="Proteomes" id="UP000729357">
    <property type="component" value="Unassembled WGS sequence"/>
</dbReference>
<accession>A0A9P8F919</accession>
<keyword evidence="2" id="KW-0472">Membrane</keyword>
<evidence type="ECO:0000256" key="1">
    <source>
        <dbReference type="SAM" id="Coils"/>
    </source>
</evidence>
<reference evidence="3" key="1">
    <citation type="journal article" date="2021" name="J Fungi (Basel)">
        <title>Virulence traits and population genomics of the black yeast Aureobasidium melanogenum.</title>
        <authorList>
            <person name="Cernosa A."/>
            <person name="Sun X."/>
            <person name="Gostincar C."/>
            <person name="Fang C."/>
            <person name="Gunde-Cimerman N."/>
            <person name="Song Z."/>
        </authorList>
    </citation>
    <scope>NUCLEOTIDE SEQUENCE</scope>
    <source>
        <strain evidence="3">EXF-9298</strain>
    </source>
</reference>
<feature type="coiled-coil region" evidence="1">
    <location>
        <begin position="34"/>
        <end position="61"/>
    </location>
</feature>
<protein>
    <submittedName>
        <fullName evidence="3">Uncharacterized protein</fullName>
    </submittedName>
</protein>
<organism evidence="3 4">
    <name type="scientific">Aureobasidium melanogenum</name>
    <name type="common">Aureobasidium pullulans var. melanogenum</name>
    <dbReference type="NCBI Taxonomy" id="46634"/>
    <lineage>
        <taxon>Eukaryota</taxon>
        <taxon>Fungi</taxon>
        <taxon>Dikarya</taxon>
        <taxon>Ascomycota</taxon>
        <taxon>Pezizomycotina</taxon>
        <taxon>Dothideomycetes</taxon>
        <taxon>Dothideomycetidae</taxon>
        <taxon>Dothideales</taxon>
        <taxon>Saccotheciaceae</taxon>
        <taxon>Aureobasidium</taxon>
    </lineage>
</organism>
<feature type="transmembrane region" description="Helical" evidence="2">
    <location>
        <begin position="323"/>
        <end position="346"/>
    </location>
</feature>
<keyword evidence="2" id="KW-1133">Transmembrane helix</keyword>
<reference evidence="3" key="2">
    <citation type="submission" date="2021-08" db="EMBL/GenBank/DDBJ databases">
        <authorList>
            <person name="Gostincar C."/>
            <person name="Sun X."/>
            <person name="Song Z."/>
            <person name="Gunde-Cimerman N."/>
        </authorList>
    </citation>
    <scope>NUCLEOTIDE SEQUENCE</scope>
    <source>
        <strain evidence="3">EXF-9298</strain>
    </source>
</reference>
<name>A0A9P8F919_AURME</name>
<gene>
    <name evidence="3" type="ORF">KCU98_g17729</name>
</gene>
<keyword evidence="2" id="KW-0812">Transmembrane</keyword>
<dbReference type="EMBL" id="JAHFXS010004473">
    <property type="protein sequence ID" value="KAG9955105.1"/>
    <property type="molecule type" value="Genomic_DNA"/>
</dbReference>
<evidence type="ECO:0000256" key="2">
    <source>
        <dbReference type="SAM" id="Phobius"/>
    </source>
</evidence>
<feature type="non-terminal residue" evidence="3">
    <location>
        <position position="1"/>
    </location>
</feature>
<evidence type="ECO:0000313" key="4">
    <source>
        <dbReference type="Proteomes" id="UP000729357"/>
    </source>
</evidence>
<feature type="non-terminal residue" evidence="3">
    <location>
        <position position="460"/>
    </location>
</feature>
<keyword evidence="4" id="KW-1185">Reference proteome</keyword>
<keyword evidence="1" id="KW-0175">Coiled coil</keyword>
<dbReference type="AlphaFoldDB" id="A0A9P8F919"/>
<proteinExistence type="predicted"/>
<evidence type="ECO:0000313" key="3">
    <source>
        <dbReference type="EMBL" id="KAG9955105.1"/>
    </source>
</evidence>
<sequence>YNSVVFSALSASNYMAALVTDDFLQGAAWNSSKLDLMQENEDKVQRQLARLQNNIDRLTRLDNKDCIRAYGTNLLQSTHKNVLVVSDTNVTGPLITTYYHEAEMLVNDLDWICGKQFIIAKYKCDAKSMLSHATNWTITDDVTNPGESGAASYGQGFAGYYPGNAVGEGPWFKASVQYCLAEEVEERCTVQISPPLLGTVLFCNLVKAACLACALLVRNFHPMATVGDLVSSYLDDPDPYTHGRGPISAKDERKMNKLMCRLLNDYQETYVKRSMSLFSRTRSETLSMKDSSTTPDVVEELAVAPVEWKGKRPRWYQASSTSSWAVCMVLCILAWSTGIYLLAGAIKAREDHDSQTYTLSRMWQDGVGAISTDFLVGGTSLIRRSLLENVLLANTPQLAISFIYVFYNNCLTRMLLGREYSGYARHPAISIQHTAYGFNGCAALVGRTQYLSRRDQHLRL</sequence>
<dbReference type="PANTHER" id="PTHR35395:SF1">
    <property type="entry name" value="DUF6536 DOMAIN-CONTAINING PROTEIN"/>
    <property type="match status" value="1"/>
</dbReference>